<organism evidence="7">
    <name type="scientific">Micromonas pusilla</name>
    <name type="common">Picoplanktonic green alga</name>
    <name type="synonym">Chromulina pusilla</name>
    <dbReference type="NCBI Taxonomy" id="38833"/>
    <lineage>
        <taxon>Eukaryota</taxon>
        <taxon>Viridiplantae</taxon>
        <taxon>Chlorophyta</taxon>
        <taxon>Mamiellophyceae</taxon>
        <taxon>Mamiellales</taxon>
        <taxon>Mamiellaceae</taxon>
        <taxon>Micromonas</taxon>
    </lineage>
</organism>
<dbReference type="AlphaFoldDB" id="A0A7S0PRK2"/>
<evidence type="ECO:0000256" key="1">
    <source>
        <dbReference type="ARBA" id="ARBA00008467"/>
    </source>
</evidence>
<proteinExistence type="inferred from homology"/>
<evidence type="ECO:0000256" key="4">
    <source>
        <dbReference type="RuleBase" id="RU003694"/>
    </source>
</evidence>
<dbReference type="InterPro" id="IPR000794">
    <property type="entry name" value="Beta-ketoacyl_synthase"/>
</dbReference>
<dbReference type="SMART" id="SM00825">
    <property type="entry name" value="PKS_KS"/>
    <property type="match status" value="1"/>
</dbReference>
<evidence type="ECO:0000256" key="2">
    <source>
        <dbReference type="ARBA" id="ARBA00013191"/>
    </source>
</evidence>
<dbReference type="InterPro" id="IPR014031">
    <property type="entry name" value="Ketoacyl_synth_C"/>
</dbReference>
<dbReference type="InterPro" id="IPR014030">
    <property type="entry name" value="Ketoacyl_synth_N"/>
</dbReference>
<dbReference type="GO" id="GO:0004315">
    <property type="term" value="F:3-oxoacyl-[acyl-carrier-protein] synthase activity"/>
    <property type="evidence" value="ECO:0007669"/>
    <property type="project" value="UniProtKB-EC"/>
</dbReference>
<accession>A0A7S0PRK2</accession>
<feature type="compositionally biased region" description="Low complexity" evidence="5">
    <location>
        <begin position="112"/>
        <end position="126"/>
    </location>
</feature>
<dbReference type="NCBIfam" id="NF005589">
    <property type="entry name" value="PRK07314.1"/>
    <property type="match status" value="1"/>
</dbReference>
<protein>
    <recommendedName>
        <fullName evidence="2">beta-ketoacyl-[acyl-carrier-protein] synthase I</fullName>
        <ecNumber evidence="2">2.3.1.41</ecNumber>
    </recommendedName>
</protein>
<dbReference type="GO" id="GO:0005739">
    <property type="term" value="C:mitochondrion"/>
    <property type="evidence" value="ECO:0007669"/>
    <property type="project" value="TreeGrafter"/>
</dbReference>
<dbReference type="CDD" id="cd00834">
    <property type="entry name" value="KAS_I_II"/>
    <property type="match status" value="1"/>
</dbReference>
<name>A0A7S0PRK2_MICPS</name>
<evidence type="ECO:0000259" key="6">
    <source>
        <dbReference type="PROSITE" id="PS52004"/>
    </source>
</evidence>
<keyword evidence="3 4" id="KW-0808">Transferase</keyword>
<dbReference type="InterPro" id="IPR020841">
    <property type="entry name" value="PKS_Beta-ketoAc_synthase_dom"/>
</dbReference>
<sequence>MALGFDHPPPVRAPRRVVVTGIGLATPLGVGASLVWERLLAGRSGIRELTPDDIPEGERGYEQMPIRIGARVPRVSRGRRDELNDEDADAGAFDATRWCGGDVPVGDRASRSSHSSPSRTASSLPAVGGGPRIAPFTGLALAAAHEALQDARWEMGPSGSAPDARPRLDRCGVFIGAGMGHVPDLTNAGALLDRGNLRRVSPFFVPRILCNMAAGHVSMAHGFRGVNHAAATACASGAHAIGDAYRAVQRGDVEFVLCGGAESAIDAVSFAGFARARALADPGKFPPDLAGDPRVLCRPFDSRRGGFVMGEGAGVLALESLESAIARGVAPYAEVRGYGCASDAHHITQPPRGGEGAALAMRNALADGGIEPWSVGYVNAHATGTNVGDAAEAQALARVFGEAFADGTTRVSSTKGATGHLLGAAGAVEAAFAVLAVASGNVPPTLNLDDPCAECVPDGADFVPRVAARGVRLRAAMTNSFGFGGTNASLVFAAPPRLGR</sequence>
<dbReference type="Pfam" id="PF00109">
    <property type="entry name" value="ketoacyl-synt"/>
    <property type="match status" value="2"/>
</dbReference>
<reference evidence="7" key="1">
    <citation type="submission" date="2021-01" db="EMBL/GenBank/DDBJ databases">
        <authorList>
            <person name="Corre E."/>
            <person name="Pelletier E."/>
            <person name="Niang G."/>
            <person name="Scheremetjew M."/>
            <person name="Finn R."/>
            <person name="Kale V."/>
            <person name="Holt S."/>
            <person name="Cochrane G."/>
            <person name="Meng A."/>
            <person name="Brown T."/>
            <person name="Cohen L."/>
        </authorList>
    </citation>
    <scope>NUCLEOTIDE SEQUENCE</scope>
    <source>
        <strain evidence="7">CCMP494</strain>
    </source>
</reference>
<dbReference type="Gene3D" id="3.40.47.10">
    <property type="match status" value="1"/>
</dbReference>
<evidence type="ECO:0000313" key="7">
    <source>
        <dbReference type="EMBL" id="CAD8592987.1"/>
    </source>
</evidence>
<evidence type="ECO:0000256" key="3">
    <source>
        <dbReference type="ARBA" id="ARBA00022679"/>
    </source>
</evidence>
<dbReference type="InterPro" id="IPR016039">
    <property type="entry name" value="Thiolase-like"/>
</dbReference>
<comment type="similarity">
    <text evidence="1 4">Belongs to the thiolase-like superfamily. Beta-ketoacyl-ACP synthases family.</text>
</comment>
<dbReference type="InterPro" id="IPR018201">
    <property type="entry name" value="Ketoacyl_synth_AS"/>
</dbReference>
<dbReference type="Pfam" id="PF02801">
    <property type="entry name" value="Ketoacyl-synt_C"/>
    <property type="match status" value="1"/>
</dbReference>
<dbReference type="PROSITE" id="PS52004">
    <property type="entry name" value="KS3_2"/>
    <property type="match status" value="1"/>
</dbReference>
<dbReference type="GO" id="GO:0006633">
    <property type="term" value="P:fatty acid biosynthetic process"/>
    <property type="evidence" value="ECO:0007669"/>
    <property type="project" value="InterPro"/>
</dbReference>
<gene>
    <name evidence="7" type="ORF">MSP1404_LOCUS10391</name>
</gene>
<feature type="region of interest" description="Disordered" evidence="5">
    <location>
        <begin position="104"/>
        <end position="127"/>
    </location>
</feature>
<evidence type="ECO:0000256" key="5">
    <source>
        <dbReference type="SAM" id="MobiDB-lite"/>
    </source>
</evidence>
<dbReference type="EMBL" id="HBEV01013348">
    <property type="protein sequence ID" value="CAD8592987.1"/>
    <property type="molecule type" value="Transcribed_RNA"/>
</dbReference>
<feature type="domain" description="Ketosynthase family 3 (KS3)" evidence="6">
    <location>
        <begin position="14"/>
        <end position="494"/>
    </location>
</feature>
<dbReference type="SUPFAM" id="SSF53901">
    <property type="entry name" value="Thiolase-like"/>
    <property type="match status" value="2"/>
</dbReference>
<dbReference type="PANTHER" id="PTHR11712">
    <property type="entry name" value="POLYKETIDE SYNTHASE-RELATED"/>
    <property type="match status" value="1"/>
</dbReference>
<dbReference type="PANTHER" id="PTHR11712:SF297">
    <property type="entry name" value="3-OXOACYL-[ACYL-CARRIER-PROTEIN] SYNTHASE, MITOCHONDRIAL"/>
    <property type="match status" value="1"/>
</dbReference>
<dbReference type="PROSITE" id="PS00606">
    <property type="entry name" value="KS3_1"/>
    <property type="match status" value="1"/>
</dbReference>
<dbReference type="EC" id="2.3.1.41" evidence="2"/>